<organism evidence="6 7">
    <name type="scientific">Aspergillus sclerotiicarbonarius (strain CBS 121057 / IBT 28362)</name>
    <dbReference type="NCBI Taxonomy" id="1448318"/>
    <lineage>
        <taxon>Eukaryota</taxon>
        <taxon>Fungi</taxon>
        <taxon>Dikarya</taxon>
        <taxon>Ascomycota</taxon>
        <taxon>Pezizomycotina</taxon>
        <taxon>Eurotiomycetes</taxon>
        <taxon>Eurotiomycetidae</taxon>
        <taxon>Eurotiales</taxon>
        <taxon>Aspergillaceae</taxon>
        <taxon>Aspergillus</taxon>
        <taxon>Aspergillus subgen. Circumdati</taxon>
    </lineage>
</organism>
<keyword evidence="4" id="KW-1015">Disulfide bond</keyword>
<dbReference type="GO" id="GO:0052689">
    <property type="term" value="F:carboxylic ester hydrolase activity"/>
    <property type="evidence" value="ECO:0007669"/>
    <property type="project" value="UniProtKB-KW"/>
</dbReference>
<dbReference type="EC" id="3.1.1.-" evidence="5"/>
<keyword evidence="3 5" id="KW-0378">Hydrolase</keyword>
<gene>
    <name evidence="6" type="ORF">BO78DRAFT_322162</name>
</gene>
<evidence type="ECO:0000256" key="3">
    <source>
        <dbReference type="ARBA" id="ARBA00022801"/>
    </source>
</evidence>
<comment type="similarity">
    <text evidence="5">Belongs to the tannase family.</text>
</comment>
<dbReference type="Proteomes" id="UP000248423">
    <property type="component" value="Unassembled WGS sequence"/>
</dbReference>
<dbReference type="PANTHER" id="PTHR33938">
    <property type="entry name" value="FERULOYL ESTERASE B-RELATED"/>
    <property type="match status" value="1"/>
</dbReference>
<dbReference type="VEuPathDB" id="FungiDB:BO78DRAFT_322162"/>
<keyword evidence="1" id="KW-0719">Serine esterase</keyword>
<evidence type="ECO:0000256" key="1">
    <source>
        <dbReference type="ARBA" id="ARBA00022487"/>
    </source>
</evidence>
<evidence type="ECO:0000256" key="5">
    <source>
        <dbReference type="RuleBase" id="RU361238"/>
    </source>
</evidence>
<dbReference type="OrthoDB" id="4432685at2759"/>
<evidence type="ECO:0000256" key="4">
    <source>
        <dbReference type="ARBA" id="ARBA00023157"/>
    </source>
</evidence>
<proteinExistence type="inferred from homology"/>
<dbReference type="PANTHER" id="PTHR33938:SF2">
    <property type="entry name" value="CARBOXYLIC ESTER HYDROLASE"/>
    <property type="match status" value="1"/>
</dbReference>
<name>A0A319E6A2_ASPSB</name>
<feature type="non-terminal residue" evidence="6">
    <location>
        <position position="1"/>
    </location>
</feature>
<keyword evidence="7" id="KW-1185">Reference proteome</keyword>
<evidence type="ECO:0000256" key="2">
    <source>
        <dbReference type="ARBA" id="ARBA00022729"/>
    </source>
</evidence>
<protein>
    <recommendedName>
        <fullName evidence="5">Carboxylic ester hydrolase</fullName>
        <ecNumber evidence="5">3.1.1.-</ecNumber>
    </recommendedName>
</protein>
<evidence type="ECO:0000313" key="6">
    <source>
        <dbReference type="EMBL" id="PYI03695.1"/>
    </source>
</evidence>
<sequence>DPQHDVLLALMNWVENGMTPEAIIGTAYENYTTMGDITRQRPIYAHPKLAKYLGLGDPDQPNNWRCEGLY</sequence>
<keyword evidence="2" id="KW-0732">Signal</keyword>
<dbReference type="Pfam" id="PF07519">
    <property type="entry name" value="Tannase"/>
    <property type="match status" value="1"/>
</dbReference>
<reference evidence="6 7" key="1">
    <citation type="submission" date="2018-02" db="EMBL/GenBank/DDBJ databases">
        <title>The genomes of Aspergillus section Nigri reveals drivers in fungal speciation.</title>
        <authorList>
            <consortium name="DOE Joint Genome Institute"/>
            <person name="Vesth T.C."/>
            <person name="Nybo J."/>
            <person name="Theobald S."/>
            <person name="Brandl J."/>
            <person name="Frisvad J.C."/>
            <person name="Nielsen K.F."/>
            <person name="Lyhne E.K."/>
            <person name="Kogle M.E."/>
            <person name="Kuo A."/>
            <person name="Riley R."/>
            <person name="Clum A."/>
            <person name="Nolan M."/>
            <person name="Lipzen A."/>
            <person name="Salamov A."/>
            <person name="Henrissat B."/>
            <person name="Wiebenga A."/>
            <person name="De vries R.P."/>
            <person name="Grigoriev I.V."/>
            <person name="Mortensen U.H."/>
            <person name="Andersen M.R."/>
            <person name="Baker S.E."/>
        </authorList>
    </citation>
    <scope>NUCLEOTIDE SEQUENCE [LARGE SCALE GENOMIC DNA]</scope>
    <source>
        <strain evidence="6 7">CBS 121057</strain>
    </source>
</reference>
<dbReference type="InterPro" id="IPR011118">
    <property type="entry name" value="Tannase/feruloyl_esterase"/>
</dbReference>
<accession>A0A319E6A2</accession>
<evidence type="ECO:0000313" key="7">
    <source>
        <dbReference type="Proteomes" id="UP000248423"/>
    </source>
</evidence>
<dbReference type="AlphaFoldDB" id="A0A319E6A2"/>
<dbReference type="EMBL" id="KZ826377">
    <property type="protein sequence ID" value="PYI03695.1"/>
    <property type="molecule type" value="Genomic_DNA"/>
</dbReference>